<accession>A0A8C4MQL4</accession>
<keyword evidence="1" id="KW-0472">Membrane</keyword>
<keyword evidence="1" id="KW-1133">Transmembrane helix</keyword>
<protein>
    <submittedName>
        <fullName evidence="2">Uncharacterized protein</fullName>
    </submittedName>
</protein>
<feature type="transmembrane region" description="Helical" evidence="1">
    <location>
        <begin position="30"/>
        <end position="54"/>
    </location>
</feature>
<dbReference type="AlphaFoldDB" id="A0A8C4MQL4"/>
<sequence>ILGMPGIHGTILHLDYHMVGAIFPDPSGEAYTMIVTFFILALDTLLCLILTLYFERVLPDEDGRRHSPLFFLKTSYWSQHQNTYHEVFENEINPEYLSDGSFEPVSPEFHGKEAIRIRNVKKKFNGKPEKIETLQGNENNFIVLMMFLIKIFFPENKIVVAEN</sequence>
<dbReference type="OMA" id="RTHNKVI"/>
<reference evidence="2" key="1">
    <citation type="submission" date="2023-03" db="UniProtKB">
        <authorList>
            <consortium name="Ensembl"/>
        </authorList>
    </citation>
    <scope>IDENTIFICATION</scope>
</reference>
<dbReference type="Ensembl" id="ENSEAST00005029707.1">
    <property type="protein sequence ID" value="ENSEASP00005027359.1"/>
    <property type="gene ID" value="ENSEASG00005018640.1"/>
</dbReference>
<proteinExistence type="predicted"/>
<name>A0A8C4MQL4_EQUAS</name>
<organism evidence="2">
    <name type="scientific">Equus asinus asinus</name>
    <dbReference type="NCBI Taxonomy" id="83772"/>
    <lineage>
        <taxon>Eukaryota</taxon>
        <taxon>Metazoa</taxon>
        <taxon>Chordata</taxon>
        <taxon>Craniata</taxon>
        <taxon>Vertebrata</taxon>
        <taxon>Euteleostomi</taxon>
        <taxon>Mammalia</taxon>
        <taxon>Eutheria</taxon>
        <taxon>Laurasiatheria</taxon>
        <taxon>Perissodactyla</taxon>
        <taxon>Equidae</taxon>
        <taxon>Equus</taxon>
    </lineage>
</organism>
<evidence type="ECO:0000256" key="1">
    <source>
        <dbReference type="SAM" id="Phobius"/>
    </source>
</evidence>
<evidence type="ECO:0000313" key="2">
    <source>
        <dbReference type="Ensembl" id="ENSEASP00005027359.1"/>
    </source>
</evidence>
<keyword evidence="1" id="KW-0812">Transmembrane</keyword>